<comment type="caution">
    <text evidence="1">The sequence shown here is derived from an EMBL/GenBank/DDBJ whole genome shotgun (WGS) entry which is preliminary data.</text>
</comment>
<reference evidence="1" key="1">
    <citation type="journal article" date="2021" name="Nat. Commun.">
        <title>Genetic determinants of endophytism in the Arabidopsis root mycobiome.</title>
        <authorList>
            <person name="Mesny F."/>
            <person name="Miyauchi S."/>
            <person name="Thiergart T."/>
            <person name="Pickel B."/>
            <person name="Atanasova L."/>
            <person name="Karlsson M."/>
            <person name="Huettel B."/>
            <person name="Barry K.W."/>
            <person name="Haridas S."/>
            <person name="Chen C."/>
            <person name="Bauer D."/>
            <person name="Andreopoulos W."/>
            <person name="Pangilinan J."/>
            <person name="LaButti K."/>
            <person name="Riley R."/>
            <person name="Lipzen A."/>
            <person name="Clum A."/>
            <person name="Drula E."/>
            <person name="Henrissat B."/>
            <person name="Kohler A."/>
            <person name="Grigoriev I.V."/>
            <person name="Martin F.M."/>
            <person name="Hacquard S."/>
        </authorList>
    </citation>
    <scope>NUCLEOTIDE SEQUENCE</scope>
    <source>
        <strain evidence="1">MPI-CAGE-AT-0147</strain>
    </source>
</reference>
<evidence type="ECO:0000313" key="1">
    <source>
        <dbReference type="EMBL" id="KAH7112703.1"/>
    </source>
</evidence>
<protein>
    <submittedName>
        <fullName evidence="1">Uncharacterized protein</fullName>
    </submittedName>
</protein>
<dbReference type="AlphaFoldDB" id="A0A9P9D503"/>
<accession>A0A9P9D503</accession>
<organism evidence="1 2">
    <name type="scientific">Dactylonectria macrodidyma</name>
    <dbReference type="NCBI Taxonomy" id="307937"/>
    <lineage>
        <taxon>Eukaryota</taxon>
        <taxon>Fungi</taxon>
        <taxon>Dikarya</taxon>
        <taxon>Ascomycota</taxon>
        <taxon>Pezizomycotina</taxon>
        <taxon>Sordariomycetes</taxon>
        <taxon>Hypocreomycetidae</taxon>
        <taxon>Hypocreales</taxon>
        <taxon>Nectriaceae</taxon>
        <taxon>Dactylonectria</taxon>
    </lineage>
</organism>
<evidence type="ECO:0000313" key="2">
    <source>
        <dbReference type="Proteomes" id="UP000738349"/>
    </source>
</evidence>
<feature type="non-terminal residue" evidence="1">
    <location>
        <position position="1"/>
    </location>
</feature>
<dbReference type="Proteomes" id="UP000738349">
    <property type="component" value="Unassembled WGS sequence"/>
</dbReference>
<dbReference type="OrthoDB" id="5101880at2759"/>
<gene>
    <name evidence="1" type="ORF">EDB81DRAFT_590839</name>
</gene>
<feature type="non-terminal residue" evidence="1">
    <location>
        <position position="96"/>
    </location>
</feature>
<dbReference type="EMBL" id="JAGMUV010000037">
    <property type="protein sequence ID" value="KAH7112703.1"/>
    <property type="molecule type" value="Genomic_DNA"/>
</dbReference>
<keyword evidence="2" id="KW-1185">Reference proteome</keyword>
<sequence length="96" mass="10318">LSFDPMANSLLSTDIGLLNLDLPALPPAIDNRSTYATLGGVRHSGWGISTDSVWIIKDGKGILWLPREYRVMKSAVVGSSVAIGCRSGRVLVMKFS</sequence>
<name>A0A9P9D503_9HYPO</name>
<proteinExistence type="predicted"/>